<dbReference type="EMBL" id="JAWDEY010000036">
    <property type="protein sequence ID" value="KAK6587857.1"/>
    <property type="molecule type" value="Genomic_DNA"/>
</dbReference>
<evidence type="ECO:0000313" key="2">
    <source>
        <dbReference type="Proteomes" id="UP001311799"/>
    </source>
</evidence>
<proteinExistence type="predicted"/>
<name>A0AAV9XT19_9CRYT</name>
<accession>A0AAV9XT19</accession>
<comment type="caution">
    <text evidence="1">The sequence shown here is derived from an EMBL/GenBank/DDBJ whole genome shotgun (WGS) entry which is preliminary data.</text>
</comment>
<keyword evidence="2" id="KW-1185">Reference proteome</keyword>
<dbReference type="Proteomes" id="UP001311799">
    <property type="component" value="Unassembled WGS sequence"/>
</dbReference>
<evidence type="ECO:0000313" key="1">
    <source>
        <dbReference type="EMBL" id="KAK6587857.1"/>
    </source>
</evidence>
<dbReference type="AlphaFoldDB" id="A0AAV9XT19"/>
<gene>
    <name evidence="1" type="ORF">RS030_81301</name>
</gene>
<protein>
    <submittedName>
        <fullName evidence="1">Uncharacterized protein</fullName>
    </submittedName>
</protein>
<organism evidence="1 2">
    <name type="scientific">Cryptosporidium xiaoi</name>
    <dbReference type="NCBI Taxonomy" id="659607"/>
    <lineage>
        <taxon>Eukaryota</taxon>
        <taxon>Sar</taxon>
        <taxon>Alveolata</taxon>
        <taxon>Apicomplexa</taxon>
        <taxon>Conoidasida</taxon>
        <taxon>Coccidia</taxon>
        <taxon>Eucoccidiorida</taxon>
        <taxon>Eimeriorina</taxon>
        <taxon>Cryptosporidiidae</taxon>
        <taxon>Cryptosporidium</taxon>
    </lineage>
</organism>
<reference evidence="1 2" key="1">
    <citation type="submission" date="2023-10" db="EMBL/GenBank/DDBJ databases">
        <title>Comparative genomics analysis reveals potential genetic determinants of host preference in Cryptosporidium xiaoi.</title>
        <authorList>
            <person name="Xiao L."/>
            <person name="Li J."/>
        </authorList>
    </citation>
    <scope>NUCLEOTIDE SEQUENCE [LARGE SCALE GENOMIC DNA]</scope>
    <source>
        <strain evidence="1 2">52996</strain>
    </source>
</reference>
<sequence length="753" mass="86647">MDRQVSEKNSTGINTKAEMDIYKNKNYPSEPDDLEYINDSKRREDIIYEHKFTPINGSKPSDSVKEIEGFNHNFGTINSQKLNYVERCQNFDDEKKVENILGIEEQNLDCETEMKIVEIINDSESTKNSIGIEVNKKYNIGTDFKLEKIKVTETSHEGEITSRGKVVESESALTVSEDSLIQTKKVDHYNLDRNYTYRGSEPSVKSTSDLEVREHESDEKDIYVENLDINCKVSGYTSENDGVDECNICNKSIIDRKDELKALKEVLLKQKEKLCHEIANEVTEKKICNGNLFRKDIFEDLLEYLIEKRTLKEMIFESDNASKELKEFECGNLEAHINNKNNKENGQLFEVRKTFFESLLKFSCIRMPVNVVFNNSVDNKDENSSNTAVKPFINLEKNSVEIIFMENCPDEVGNVYSRGLIPISHHKISKIPYNDINIEGRLEKTINNFRNISSFIFEPSCNEYIMESSFKDLDMTIENTIENAEIECKTDMLGTYFYNLIDIINNKLIRYQHYSLFPDNNEFLGISLDLNNITGNFVNYIPSEVIPVVIGFQERVESIYKIIGLKHEENSNSGLSIISRLMSLEKILNTTCSFEFQTNKLEKKLFMGSELLDGFLISDSRKSDLKKISNLVKSKVSSHIGRNINTSIEGNEYNLSEIEVCSKADSVEIKSIIDELQGDEENNLITLLDNLSCFWENIFNKYDKIEQYSKCIESMNNWEKIHRGNLNNIEKINNAISGFRLSIDSGIDLINSL</sequence>